<dbReference type="InterPro" id="IPR041562">
    <property type="entry name" value="MCM_lid"/>
</dbReference>
<keyword evidence="4 12" id="KW-0547">Nucleotide-binding</keyword>
<dbReference type="InterPro" id="IPR018525">
    <property type="entry name" value="MCM_CS"/>
</dbReference>
<dbReference type="InterPro" id="IPR027417">
    <property type="entry name" value="P-loop_NTPase"/>
</dbReference>
<dbReference type="InterPro" id="IPR031327">
    <property type="entry name" value="MCM"/>
</dbReference>
<dbReference type="GO" id="GO:0071162">
    <property type="term" value="C:CMG complex"/>
    <property type="evidence" value="ECO:0007669"/>
    <property type="project" value="UniProtKB-ARBA"/>
</dbReference>
<dbReference type="GO" id="GO:0043138">
    <property type="term" value="F:3'-5' DNA helicase activity"/>
    <property type="evidence" value="ECO:0007669"/>
    <property type="project" value="TreeGrafter"/>
</dbReference>
<dbReference type="GO" id="GO:0005524">
    <property type="term" value="F:ATP binding"/>
    <property type="evidence" value="ECO:0007669"/>
    <property type="project" value="UniProtKB-UniRule"/>
</dbReference>
<dbReference type="SUPFAM" id="SSF50249">
    <property type="entry name" value="Nucleic acid-binding proteins"/>
    <property type="match status" value="1"/>
</dbReference>
<evidence type="ECO:0000256" key="4">
    <source>
        <dbReference type="ARBA" id="ARBA00022741"/>
    </source>
</evidence>
<dbReference type="Pfam" id="PF14551">
    <property type="entry name" value="MCM_N"/>
    <property type="match status" value="1"/>
</dbReference>
<gene>
    <name evidence="15" type="ORF">HCN44_010614</name>
</gene>
<evidence type="ECO:0000256" key="5">
    <source>
        <dbReference type="ARBA" id="ARBA00022801"/>
    </source>
</evidence>
<dbReference type="AlphaFoldDB" id="A0A834XQY6"/>
<dbReference type="GO" id="GO:0017116">
    <property type="term" value="F:single-stranded DNA helicase activity"/>
    <property type="evidence" value="ECO:0007669"/>
    <property type="project" value="TreeGrafter"/>
</dbReference>
<evidence type="ECO:0000256" key="3">
    <source>
        <dbReference type="ARBA" id="ARBA00022705"/>
    </source>
</evidence>
<evidence type="ECO:0000259" key="14">
    <source>
        <dbReference type="PROSITE" id="PS50051"/>
    </source>
</evidence>
<evidence type="ECO:0000256" key="13">
    <source>
        <dbReference type="RuleBase" id="RU368063"/>
    </source>
</evidence>
<name>A0A834XQY6_APHGI</name>
<dbReference type="PROSITE" id="PS00847">
    <property type="entry name" value="MCM_1"/>
    <property type="match status" value="1"/>
</dbReference>
<comment type="caution">
    <text evidence="15">The sequence shown here is derived from an EMBL/GenBank/DDBJ whole genome shotgun (WGS) entry which is preliminary data.</text>
</comment>
<dbReference type="InterPro" id="IPR001208">
    <property type="entry name" value="MCM_dom"/>
</dbReference>
<dbReference type="Pfam" id="PF17207">
    <property type="entry name" value="MCM_OB"/>
    <property type="match status" value="1"/>
</dbReference>
<dbReference type="SMART" id="SM00350">
    <property type="entry name" value="MCM"/>
    <property type="match status" value="1"/>
</dbReference>
<dbReference type="SUPFAM" id="SSF52540">
    <property type="entry name" value="P-loop containing nucleoside triphosphate hydrolases"/>
    <property type="match status" value="1"/>
</dbReference>
<proteinExistence type="inferred from homology"/>
<dbReference type="Pfam" id="PF17855">
    <property type="entry name" value="MCM_lid"/>
    <property type="match status" value="1"/>
</dbReference>
<dbReference type="GO" id="GO:0042555">
    <property type="term" value="C:MCM complex"/>
    <property type="evidence" value="ECO:0007669"/>
    <property type="project" value="UniProtKB-UniRule"/>
</dbReference>
<protein>
    <recommendedName>
        <fullName evidence="13">DNA replication licensing factor MCM5</fullName>
        <ecNumber evidence="13">3.6.4.12</ecNumber>
    </recommendedName>
</protein>
<keyword evidence="16" id="KW-1185">Reference proteome</keyword>
<dbReference type="PANTHER" id="PTHR11630:SF42">
    <property type="entry name" value="DNA REPLICATION LICENSING FACTOR MCM5"/>
    <property type="match status" value="1"/>
</dbReference>
<dbReference type="GO" id="GO:0003697">
    <property type="term" value="F:single-stranded DNA binding"/>
    <property type="evidence" value="ECO:0007669"/>
    <property type="project" value="TreeGrafter"/>
</dbReference>
<dbReference type="Pfam" id="PF21933">
    <property type="entry name" value="MCM5_C"/>
    <property type="match status" value="1"/>
</dbReference>
<keyword evidence="10 13" id="KW-0131">Cell cycle</keyword>
<dbReference type="CDD" id="cd17756">
    <property type="entry name" value="MCM5"/>
    <property type="match status" value="1"/>
</dbReference>
<dbReference type="InterPro" id="IPR008048">
    <property type="entry name" value="MCM5"/>
</dbReference>
<organism evidence="15 16">
    <name type="scientific">Aphidius gifuensis</name>
    <name type="common">Parasitoid wasp</name>
    <dbReference type="NCBI Taxonomy" id="684658"/>
    <lineage>
        <taxon>Eukaryota</taxon>
        <taxon>Metazoa</taxon>
        <taxon>Ecdysozoa</taxon>
        <taxon>Arthropoda</taxon>
        <taxon>Hexapoda</taxon>
        <taxon>Insecta</taxon>
        <taxon>Pterygota</taxon>
        <taxon>Neoptera</taxon>
        <taxon>Endopterygota</taxon>
        <taxon>Hymenoptera</taxon>
        <taxon>Apocrita</taxon>
        <taxon>Ichneumonoidea</taxon>
        <taxon>Braconidae</taxon>
        <taxon>Aphidiinae</taxon>
        <taxon>Aphidius</taxon>
    </lineage>
</organism>
<dbReference type="PANTHER" id="PTHR11630">
    <property type="entry name" value="DNA REPLICATION LICENSING FACTOR MCM FAMILY MEMBER"/>
    <property type="match status" value="1"/>
</dbReference>
<dbReference type="FunFam" id="3.30.1640.10:FF:000006">
    <property type="entry name" value="DNA helicase"/>
    <property type="match status" value="1"/>
</dbReference>
<evidence type="ECO:0000256" key="11">
    <source>
        <dbReference type="ARBA" id="ARBA00048432"/>
    </source>
</evidence>
<comment type="subunit">
    <text evidence="13">Component of the MCM2-7 complex.</text>
</comment>
<dbReference type="PRINTS" id="PR01661">
    <property type="entry name" value="MCMPROTEIN5"/>
</dbReference>
<dbReference type="GO" id="GO:0016787">
    <property type="term" value="F:hydrolase activity"/>
    <property type="evidence" value="ECO:0007669"/>
    <property type="project" value="UniProtKB-KW"/>
</dbReference>
<evidence type="ECO:0000256" key="6">
    <source>
        <dbReference type="ARBA" id="ARBA00022806"/>
    </source>
</evidence>
<sequence>MNDFDQPQVFFSDNFSTDDQRDDSQKLQSFKRKYKEFIRQFHEGNFNYKYRDALKRNYNLGLYWIEVNLEDLSAFDESLAEKIYKQPTEYLPVFEEAAKDVADELTSPRPLGEEKVEDIQILLSSDGHATSLRGTKPDIVSKLIKVPGIIVSASGIRSKATKISIQCRSCRTIQSHIPIKPGLEGYALPRKCTTEQAGRPKCQLDPFFVMPDMCDCVDFQVLKLQELPDQIPQGEMPRHLQLYCDRYLCDRVVPGNRVLILGIYSIKKVSTTGSKRGGRDKALVGVRAPYIRVIGISVDGENTGSGTMPTLTNEEEDLFRRMSNDPLIYDKIAKSIAPSIFGAIDIKKSIACLLFGGSRKRMPDGLCRRGDINVLMLGDPGTAKSQLLKFVETVAPIGIYTSGKGSSAAGLTASVMRDPVTRNFVMEGGAMVLADGGVVCIDEFDKMKEDDRVAIHEAMEQQTISIAKAGITTTLNTRCSVLAAANSIFGRWDDIKGEENIDFMPTILSRFDMIFIVKDVHEENKDITLAKHVMNIHANAGQVNEETTEGELPLSVLKKYIYYCRMRCGPRLNKEAGDKLQNRYVMMRAGTREHEKDMEKRLSIPITVRQLEAVIRISESLAKMQLQPFATEVHVDEALRLFQVSTLDAAMSGSLAGAEGFTSQEDHEILATIEKQLKKRFAIGSQVSEQNIVNDFIKQKYPERAVFKVIHTMIRRGELQHRMQRKMLYRLM</sequence>
<feature type="domain" description="MCM C-terminal AAA(+) ATPase" evidence="14">
    <location>
        <begin position="328"/>
        <end position="533"/>
    </location>
</feature>
<dbReference type="EMBL" id="JACMRX010000004">
    <property type="protein sequence ID" value="KAF7991813.1"/>
    <property type="molecule type" value="Genomic_DNA"/>
</dbReference>
<comment type="similarity">
    <text evidence="2 12">Belongs to the MCM family.</text>
</comment>
<dbReference type="GO" id="GO:0006270">
    <property type="term" value="P:DNA replication initiation"/>
    <property type="evidence" value="ECO:0007669"/>
    <property type="project" value="UniProtKB-UniRule"/>
</dbReference>
<dbReference type="PROSITE" id="PS50051">
    <property type="entry name" value="MCM_2"/>
    <property type="match status" value="1"/>
</dbReference>
<evidence type="ECO:0000256" key="12">
    <source>
        <dbReference type="RuleBase" id="RU004070"/>
    </source>
</evidence>
<dbReference type="InterPro" id="IPR033762">
    <property type="entry name" value="MCM_OB"/>
</dbReference>
<dbReference type="InterPro" id="IPR012340">
    <property type="entry name" value="NA-bd_OB-fold"/>
</dbReference>
<evidence type="ECO:0000313" key="15">
    <source>
        <dbReference type="EMBL" id="KAF7991813.1"/>
    </source>
</evidence>
<dbReference type="Gene3D" id="3.40.50.300">
    <property type="entry name" value="P-loop containing nucleotide triphosphate hydrolases"/>
    <property type="match status" value="1"/>
</dbReference>
<dbReference type="Gene3D" id="2.40.50.140">
    <property type="entry name" value="Nucleic acid-binding proteins"/>
    <property type="match status" value="1"/>
</dbReference>
<evidence type="ECO:0000256" key="9">
    <source>
        <dbReference type="ARBA" id="ARBA00023242"/>
    </source>
</evidence>
<dbReference type="GO" id="GO:0003688">
    <property type="term" value="F:DNA replication origin binding"/>
    <property type="evidence" value="ECO:0007669"/>
    <property type="project" value="UniProtKB-UniRule"/>
</dbReference>
<dbReference type="EC" id="3.6.4.12" evidence="13"/>
<keyword evidence="3 13" id="KW-0235">DNA replication</keyword>
<evidence type="ECO:0000256" key="7">
    <source>
        <dbReference type="ARBA" id="ARBA00022840"/>
    </source>
</evidence>
<evidence type="ECO:0000256" key="10">
    <source>
        <dbReference type="ARBA" id="ARBA00023306"/>
    </source>
</evidence>
<dbReference type="OrthoDB" id="10036721at2759"/>
<comment type="function">
    <text evidence="13">Acts as component of the MCM2-7 complex (MCM complex) which is the replicative helicase essential for 'once per cell cycle' DNA replication initiation and elongation in eukaryotic cells. The active ATPase sites in the MCM2-7 ring are formed through the interaction surfaces of two neighboring subunits such that a critical structure of a conserved arginine finger motif is provided in trans relative to the ATP-binding site of the Walker A box of the adjacent subunit. The six ATPase active sites, however, are likely to contribute differentially to the complex helicase activity.</text>
</comment>
<evidence type="ECO:0000313" key="16">
    <source>
        <dbReference type="Proteomes" id="UP000639338"/>
    </source>
</evidence>
<dbReference type="InterPro" id="IPR027925">
    <property type="entry name" value="MCM_N"/>
</dbReference>
<comment type="catalytic activity">
    <reaction evidence="11">
        <text>ATP + H2O = ADP + phosphate + H(+)</text>
        <dbReference type="Rhea" id="RHEA:13065"/>
        <dbReference type="ChEBI" id="CHEBI:15377"/>
        <dbReference type="ChEBI" id="CHEBI:15378"/>
        <dbReference type="ChEBI" id="CHEBI:30616"/>
        <dbReference type="ChEBI" id="CHEBI:43474"/>
        <dbReference type="ChEBI" id="CHEBI:456216"/>
        <dbReference type="EC" id="3.6.4.12"/>
    </reaction>
    <physiologicalReaction direction="left-to-right" evidence="11">
        <dbReference type="Rhea" id="RHEA:13066"/>
    </physiologicalReaction>
</comment>
<dbReference type="Pfam" id="PF00493">
    <property type="entry name" value="MCM"/>
    <property type="match status" value="1"/>
</dbReference>
<dbReference type="Gene3D" id="3.30.1640.10">
    <property type="entry name" value="mini-chromosome maintenance (MCM) complex, chain A, domain 1"/>
    <property type="match status" value="1"/>
</dbReference>
<keyword evidence="7 12" id="KW-0067">ATP-binding</keyword>
<keyword evidence="6 13" id="KW-0347">Helicase</keyword>
<reference evidence="15 16" key="1">
    <citation type="submission" date="2020-08" db="EMBL/GenBank/DDBJ databases">
        <title>Aphidius gifuensis genome sequencing and assembly.</title>
        <authorList>
            <person name="Du Z."/>
        </authorList>
    </citation>
    <scope>NUCLEOTIDE SEQUENCE [LARGE SCALE GENOMIC DNA]</scope>
    <source>
        <strain evidence="15">YNYX2018</strain>
        <tissue evidence="15">Adults</tissue>
    </source>
</reference>
<comment type="subcellular location">
    <subcellularLocation>
        <location evidence="1 13">Nucleus</location>
    </subcellularLocation>
</comment>
<dbReference type="FunFam" id="2.20.28.10:FF:000005">
    <property type="entry name" value="DNA helicase"/>
    <property type="match status" value="1"/>
</dbReference>
<keyword evidence="5 13" id="KW-0378">Hydrolase</keyword>
<dbReference type="Gene3D" id="2.20.28.10">
    <property type="match status" value="1"/>
</dbReference>
<evidence type="ECO:0000256" key="8">
    <source>
        <dbReference type="ARBA" id="ARBA00023125"/>
    </source>
</evidence>
<dbReference type="InterPro" id="IPR054125">
    <property type="entry name" value="MCM5_C"/>
</dbReference>
<evidence type="ECO:0000256" key="1">
    <source>
        <dbReference type="ARBA" id="ARBA00004123"/>
    </source>
</evidence>
<dbReference type="PRINTS" id="PR01657">
    <property type="entry name" value="MCMFAMILY"/>
</dbReference>
<dbReference type="Proteomes" id="UP000639338">
    <property type="component" value="Unassembled WGS sequence"/>
</dbReference>
<keyword evidence="8 12" id="KW-0238">DNA-binding</keyword>
<dbReference type="GO" id="GO:0000727">
    <property type="term" value="P:double-strand break repair via break-induced replication"/>
    <property type="evidence" value="ECO:0007669"/>
    <property type="project" value="TreeGrafter"/>
</dbReference>
<dbReference type="FunFam" id="3.40.50.300:FF:000241">
    <property type="entry name" value="DNA helicase"/>
    <property type="match status" value="1"/>
</dbReference>
<evidence type="ECO:0000256" key="2">
    <source>
        <dbReference type="ARBA" id="ARBA00008010"/>
    </source>
</evidence>
<accession>A0A834XQY6</accession>
<keyword evidence="9 13" id="KW-0539">Nucleus</keyword>